<evidence type="ECO:0000313" key="18">
    <source>
        <dbReference type="EMBL" id="XBY66172.1"/>
    </source>
</evidence>
<dbReference type="AlphaFoldDB" id="A0AAU7YAY6"/>
<evidence type="ECO:0000256" key="12">
    <source>
        <dbReference type="ARBA" id="ARBA00023186"/>
    </source>
</evidence>
<evidence type="ECO:0000256" key="17">
    <source>
        <dbReference type="SAM" id="SignalP"/>
    </source>
</evidence>
<dbReference type="NCBIfam" id="NF002334">
    <property type="entry name" value="PRK01294.1-2"/>
    <property type="match status" value="1"/>
</dbReference>
<dbReference type="GO" id="GO:0051082">
    <property type="term" value="F:unfolded protein binding"/>
    <property type="evidence" value="ECO:0007669"/>
    <property type="project" value="UniProtKB-UniRule"/>
</dbReference>
<comment type="function">
    <text evidence="1 16">May be involved in the folding of the extracellular lipase during its passage through the periplasm.</text>
</comment>
<evidence type="ECO:0000256" key="8">
    <source>
        <dbReference type="ARBA" id="ARBA00022963"/>
    </source>
</evidence>
<name>A0AAU7YAY6_9PSED</name>
<feature type="signal peptide" evidence="17">
    <location>
        <begin position="1"/>
        <end position="17"/>
    </location>
</feature>
<organism evidence="18">
    <name type="scientific">Pseudomonas solani</name>
    <dbReference type="NCBI Taxonomy" id="2731552"/>
    <lineage>
        <taxon>Bacteria</taxon>
        <taxon>Pseudomonadati</taxon>
        <taxon>Pseudomonadota</taxon>
        <taxon>Gammaproteobacteria</taxon>
        <taxon>Pseudomonadales</taxon>
        <taxon>Pseudomonadaceae</taxon>
        <taxon>Pseudomonas</taxon>
    </lineage>
</organism>
<dbReference type="InterPro" id="IPR004961">
    <property type="entry name" value="Lipase_chaperone"/>
</dbReference>
<evidence type="ECO:0000256" key="10">
    <source>
        <dbReference type="ARBA" id="ARBA00023098"/>
    </source>
</evidence>
<keyword evidence="5 16" id="KW-1003">Cell membrane</keyword>
<dbReference type="SUPFAM" id="SSF158855">
    <property type="entry name" value="Lipase chaperone-like"/>
    <property type="match status" value="1"/>
</dbReference>
<evidence type="ECO:0000256" key="1">
    <source>
        <dbReference type="ARBA" id="ARBA00003280"/>
    </source>
</evidence>
<keyword evidence="6 16" id="KW-0997">Cell inner membrane</keyword>
<keyword evidence="7 16" id="KW-0812">Transmembrane</keyword>
<dbReference type="GO" id="GO:0016042">
    <property type="term" value="P:lipid catabolic process"/>
    <property type="evidence" value="ECO:0007669"/>
    <property type="project" value="UniProtKB-UniRule"/>
</dbReference>
<dbReference type="GO" id="GO:0005886">
    <property type="term" value="C:plasma membrane"/>
    <property type="evidence" value="ECO:0007669"/>
    <property type="project" value="UniProtKB-SubCell"/>
</dbReference>
<keyword evidence="8 16" id="KW-0442">Lipid degradation</keyword>
<keyword evidence="9 16" id="KW-1133">Transmembrane helix</keyword>
<dbReference type="HAMAP" id="MF_00790">
    <property type="entry name" value="Lipase_chap"/>
    <property type="match status" value="1"/>
</dbReference>
<feature type="chain" id="PRO_5043526526" description="Lipase chaperone" evidence="17">
    <location>
        <begin position="18"/>
        <end position="345"/>
    </location>
</feature>
<protein>
    <recommendedName>
        <fullName evidence="4 16">Lipase chaperone</fullName>
    </recommendedName>
    <alternativeName>
        <fullName evidence="16">Lipase activator protein</fullName>
    </alternativeName>
    <alternativeName>
        <fullName evidence="15 16">Lipase foldase</fullName>
    </alternativeName>
    <alternativeName>
        <fullName evidence="13 16">Lipase helper protein</fullName>
    </alternativeName>
    <alternativeName>
        <fullName evidence="14 16">Lipase modulator</fullName>
    </alternativeName>
</protein>
<evidence type="ECO:0000256" key="2">
    <source>
        <dbReference type="ARBA" id="ARBA00004383"/>
    </source>
</evidence>
<keyword evidence="12 16" id="KW-0143">Chaperone</keyword>
<keyword evidence="11 16" id="KW-0472">Membrane</keyword>
<proteinExistence type="inferred from homology"/>
<evidence type="ECO:0000256" key="7">
    <source>
        <dbReference type="ARBA" id="ARBA00022692"/>
    </source>
</evidence>
<keyword evidence="10 16" id="KW-0443">Lipid metabolism</keyword>
<evidence type="ECO:0000256" key="4">
    <source>
        <dbReference type="ARBA" id="ARBA00019692"/>
    </source>
</evidence>
<dbReference type="Pfam" id="PF03280">
    <property type="entry name" value="Lipase_chap"/>
    <property type="match status" value="1"/>
</dbReference>
<evidence type="ECO:0000256" key="5">
    <source>
        <dbReference type="ARBA" id="ARBA00022475"/>
    </source>
</evidence>
<sequence length="345" mass="38018">MKRVLLSLPLVFAGCLAAILYLQSASDGNAHRAPGGAEQLASDEPIPIADVPTSADNLPPALPAQVPALPASFAGTQVDGRFQLDASGNLLITEDIRRIFDYFLSAIGEEPIGISIQRLRGYITAQLQEPAEGQALALLEQYLDYKRQLVQLEKDLPQLADLDAMRQREAAVNALRARLFSAEVHQVFFASEETYNRFTLERLAIVHDAALDDAAKAAAVDRLRQGLPEELQDSVLPQLQAELHVQTEQLQAKGATPAEIRRLRQQLVGGEATQRLEALDQQRQGWKQRIGAFQAEKARIEANQGLSDGDRRAAIQRLAEEKFDERERQRLDAALELAAARAQQP</sequence>
<keyword evidence="17" id="KW-0732">Signal</keyword>
<reference evidence="18" key="1">
    <citation type="submission" date="2023-08" db="EMBL/GenBank/DDBJ databases">
        <title>Increased levels of nutrients transform a symbiont into a lethal pathobiont.</title>
        <authorList>
            <person name="Lachnit T."/>
            <person name="Ulrich L."/>
            <person name="Willmer F.M."/>
            <person name="Hasenbein T."/>
            <person name="Steiner L.X."/>
            <person name="Wolters M."/>
            <person name="Herbst E.M."/>
            <person name="Deines P."/>
        </authorList>
    </citation>
    <scope>NUCLEOTIDE SEQUENCE</scope>
    <source>
        <strain evidence="18">T3</strain>
    </source>
</reference>
<accession>A0AAU7YAY6</accession>
<evidence type="ECO:0000256" key="14">
    <source>
        <dbReference type="ARBA" id="ARBA00031542"/>
    </source>
</evidence>
<dbReference type="EMBL" id="CP158373">
    <property type="protein sequence ID" value="XBY66172.1"/>
    <property type="molecule type" value="Genomic_DNA"/>
</dbReference>
<evidence type="ECO:0000256" key="15">
    <source>
        <dbReference type="ARBA" id="ARBA00033028"/>
    </source>
</evidence>
<dbReference type="GO" id="GO:0006457">
    <property type="term" value="P:protein folding"/>
    <property type="evidence" value="ECO:0007669"/>
    <property type="project" value="UniProtKB-UniRule"/>
</dbReference>
<evidence type="ECO:0000256" key="13">
    <source>
        <dbReference type="ARBA" id="ARBA00030948"/>
    </source>
</evidence>
<comment type="subcellular location">
    <subcellularLocation>
        <location evidence="2">Cell inner membrane</location>
        <topology evidence="2">Single-pass membrane protein</topology>
        <orientation evidence="2">Periplasmic side</orientation>
    </subcellularLocation>
</comment>
<evidence type="ECO:0000256" key="3">
    <source>
        <dbReference type="ARBA" id="ARBA00010358"/>
    </source>
</evidence>
<dbReference type="PROSITE" id="PS51257">
    <property type="entry name" value="PROKAR_LIPOPROTEIN"/>
    <property type="match status" value="1"/>
</dbReference>
<evidence type="ECO:0000256" key="11">
    <source>
        <dbReference type="ARBA" id="ARBA00023136"/>
    </source>
</evidence>
<dbReference type="RefSeq" id="WP_350448197.1">
    <property type="nucleotide sequence ID" value="NZ_CP158373.1"/>
</dbReference>
<comment type="similarity">
    <text evidence="3 16">Belongs to the lipase chaperone family.</text>
</comment>
<evidence type="ECO:0000256" key="16">
    <source>
        <dbReference type="HAMAP-Rule" id="MF_00790"/>
    </source>
</evidence>
<evidence type="ECO:0000256" key="6">
    <source>
        <dbReference type="ARBA" id="ARBA00022519"/>
    </source>
</evidence>
<gene>
    <name evidence="16" type="primary">lifO</name>
    <name evidence="18" type="ORF">ABS648_10565</name>
</gene>
<evidence type="ECO:0000256" key="9">
    <source>
        <dbReference type="ARBA" id="ARBA00022989"/>
    </source>
</evidence>